<evidence type="ECO:0000256" key="1">
    <source>
        <dbReference type="SAM" id="SignalP"/>
    </source>
</evidence>
<dbReference type="EMBL" id="CP060204">
    <property type="protein sequence ID" value="QNH54799.1"/>
    <property type="molecule type" value="Genomic_DNA"/>
</dbReference>
<dbReference type="KEGG" id="stim:H1B31_02230"/>
<proteinExistence type="predicted"/>
<feature type="chain" id="PRO_5028851386" evidence="1">
    <location>
        <begin position="26"/>
        <end position="167"/>
    </location>
</feature>
<dbReference type="Proteomes" id="UP000515480">
    <property type="component" value="Chromosome"/>
</dbReference>
<keyword evidence="3" id="KW-1185">Reference proteome</keyword>
<keyword evidence="1" id="KW-0732">Signal</keyword>
<sequence>MKKMIPLVLAAFALIVCTPPSTALAKPFPIYDYLQKIENTDWIVAETLRWTPESGANLKGYYVFHDADVRVVTVGGRRIIQLPVHILRGKNLKHFSSFLFSVDPKNQLWGIGNPIKWEQIEDFAPQHKPFDPVTQKWAVNLSGMAQMVMQHVKFDRPDLYQQLDVTW</sequence>
<name>A0A7G7VL06_9FIRM</name>
<protein>
    <submittedName>
        <fullName evidence="2">Uncharacterized protein</fullName>
    </submittedName>
</protein>
<reference evidence="2 3" key="1">
    <citation type="submission" date="2020-07" db="EMBL/GenBank/DDBJ databases">
        <title>Complete genome and description of Selenomonas timonensis sp. nov., a new bacterium isolated from a gingivitis subject.</title>
        <authorList>
            <person name="Antezack A."/>
        </authorList>
    </citation>
    <scope>NUCLEOTIDE SEQUENCE [LARGE SCALE GENOMIC DNA]</scope>
    <source>
        <strain evidence="2 3">Marseille-Q3039</strain>
    </source>
</reference>
<evidence type="ECO:0000313" key="3">
    <source>
        <dbReference type="Proteomes" id="UP000515480"/>
    </source>
</evidence>
<dbReference type="AlphaFoldDB" id="A0A7G7VL06"/>
<dbReference type="RefSeq" id="WP_185980735.1">
    <property type="nucleotide sequence ID" value="NZ_CP060204.1"/>
</dbReference>
<evidence type="ECO:0000313" key="2">
    <source>
        <dbReference type="EMBL" id="QNH54799.1"/>
    </source>
</evidence>
<organism evidence="2 3">
    <name type="scientific">Selenomonas timonae</name>
    <dbReference type="NCBI Taxonomy" id="2754044"/>
    <lineage>
        <taxon>Bacteria</taxon>
        <taxon>Bacillati</taxon>
        <taxon>Bacillota</taxon>
        <taxon>Negativicutes</taxon>
        <taxon>Selenomonadales</taxon>
        <taxon>Selenomonadaceae</taxon>
        <taxon>Selenomonas</taxon>
    </lineage>
</organism>
<feature type="signal peptide" evidence="1">
    <location>
        <begin position="1"/>
        <end position="25"/>
    </location>
</feature>
<gene>
    <name evidence="2" type="ORF">H1B31_02230</name>
</gene>
<accession>A0A7G7VL06</accession>